<reference evidence="4 5" key="1">
    <citation type="journal article" date="2024" name="Insects">
        <title>An Improved Chromosome-Level Genome Assembly of the Firefly Pyrocoelia pectoralis.</title>
        <authorList>
            <person name="Fu X."/>
            <person name="Meyer-Rochow V.B."/>
            <person name="Ballantyne L."/>
            <person name="Zhu X."/>
        </authorList>
    </citation>
    <scope>NUCLEOTIDE SEQUENCE [LARGE SCALE GENOMIC DNA]</scope>
    <source>
        <strain evidence="4">XCY_ONT2</strain>
    </source>
</reference>
<dbReference type="Pfam" id="PF14909">
    <property type="entry name" value="SPATA6"/>
    <property type="match status" value="1"/>
</dbReference>
<evidence type="ECO:0000259" key="3">
    <source>
        <dbReference type="Pfam" id="PF14909"/>
    </source>
</evidence>
<dbReference type="GO" id="GO:0007283">
    <property type="term" value="P:spermatogenesis"/>
    <property type="evidence" value="ECO:0007669"/>
    <property type="project" value="InterPro"/>
</dbReference>
<dbReference type="InterPro" id="IPR042769">
    <property type="entry name" value="SPATA6_fam"/>
</dbReference>
<keyword evidence="2" id="KW-0597">Phosphoprotein</keyword>
<feature type="domain" description="Spermatogenesis-associated protein 6 N-terminal" evidence="3">
    <location>
        <begin position="10"/>
        <end position="134"/>
    </location>
</feature>
<dbReference type="AlphaFoldDB" id="A0AAN7VBD3"/>
<evidence type="ECO:0000313" key="4">
    <source>
        <dbReference type="EMBL" id="KAK5644517.1"/>
    </source>
</evidence>
<proteinExistence type="inferred from homology"/>
<comment type="similarity">
    <text evidence="1">Belongs to the SPATA6 family.</text>
</comment>
<evidence type="ECO:0000313" key="5">
    <source>
        <dbReference type="Proteomes" id="UP001329430"/>
    </source>
</evidence>
<dbReference type="PANTHER" id="PTHR16435">
    <property type="entry name" value="SPERMATOGENESIS-ASSOCIATED PROTEIN 6 SPATA6"/>
    <property type="match status" value="1"/>
</dbReference>
<dbReference type="InterPro" id="IPR032732">
    <property type="entry name" value="SPATA6_N"/>
</dbReference>
<dbReference type="GO" id="GO:0120212">
    <property type="term" value="C:sperm head-tail coupling apparatus"/>
    <property type="evidence" value="ECO:0007669"/>
    <property type="project" value="InterPro"/>
</dbReference>
<dbReference type="EMBL" id="JAVRBK010000004">
    <property type="protein sequence ID" value="KAK5644517.1"/>
    <property type="molecule type" value="Genomic_DNA"/>
</dbReference>
<gene>
    <name evidence="4" type="ORF">RI129_005817</name>
</gene>
<dbReference type="GO" id="GO:0032027">
    <property type="term" value="F:myosin light chain binding"/>
    <property type="evidence" value="ECO:0007669"/>
    <property type="project" value="InterPro"/>
</dbReference>
<organism evidence="4 5">
    <name type="scientific">Pyrocoelia pectoralis</name>
    <dbReference type="NCBI Taxonomy" id="417401"/>
    <lineage>
        <taxon>Eukaryota</taxon>
        <taxon>Metazoa</taxon>
        <taxon>Ecdysozoa</taxon>
        <taxon>Arthropoda</taxon>
        <taxon>Hexapoda</taxon>
        <taxon>Insecta</taxon>
        <taxon>Pterygota</taxon>
        <taxon>Neoptera</taxon>
        <taxon>Endopterygota</taxon>
        <taxon>Coleoptera</taxon>
        <taxon>Polyphaga</taxon>
        <taxon>Elateriformia</taxon>
        <taxon>Elateroidea</taxon>
        <taxon>Lampyridae</taxon>
        <taxon>Lampyrinae</taxon>
        <taxon>Pyrocoelia</taxon>
    </lineage>
</organism>
<sequence>MPRKALRMQIEVDIQAVTCPGVWLCPNGKVSLQIYMLDSCTQTTALPPVFPLLYHEQFVFYKTFHTAHTLVDLQRFIDKDFLYAELLQWHKGDIGNVIASFQTSLHEVLYPSSMEGTLSGVDVDLLMEPSKIFPVKRHLNETKLVRY</sequence>
<evidence type="ECO:0000256" key="1">
    <source>
        <dbReference type="ARBA" id="ARBA00006215"/>
    </source>
</evidence>
<protein>
    <recommendedName>
        <fullName evidence="3">Spermatogenesis-associated protein 6 N-terminal domain-containing protein</fullName>
    </recommendedName>
</protein>
<keyword evidence="5" id="KW-1185">Reference proteome</keyword>
<dbReference type="PANTHER" id="PTHR16435:SF6">
    <property type="entry name" value="IP09370P"/>
    <property type="match status" value="1"/>
</dbReference>
<evidence type="ECO:0000256" key="2">
    <source>
        <dbReference type="ARBA" id="ARBA00022553"/>
    </source>
</evidence>
<dbReference type="Proteomes" id="UP001329430">
    <property type="component" value="Chromosome 4"/>
</dbReference>
<comment type="caution">
    <text evidence="4">The sequence shown here is derived from an EMBL/GenBank/DDBJ whole genome shotgun (WGS) entry which is preliminary data.</text>
</comment>
<accession>A0AAN7VBD3</accession>
<name>A0AAN7VBD3_9COLE</name>